<evidence type="ECO:0000256" key="1">
    <source>
        <dbReference type="ARBA" id="ARBA00000799"/>
    </source>
</evidence>
<dbReference type="SUPFAM" id="SSF56322">
    <property type="entry name" value="ADC synthase"/>
    <property type="match status" value="1"/>
</dbReference>
<keyword evidence="8" id="KW-1185">Reference proteome</keyword>
<evidence type="ECO:0000256" key="2">
    <source>
        <dbReference type="ARBA" id="ARBA00005297"/>
    </source>
</evidence>
<dbReference type="Gene3D" id="3.60.120.10">
    <property type="entry name" value="Anthranilate synthase"/>
    <property type="match status" value="1"/>
</dbReference>
<comment type="catalytic activity">
    <reaction evidence="1">
        <text>chorismate = isochorismate</text>
        <dbReference type="Rhea" id="RHEA:18985"/>
        <dbReference type="ChEBI" id="CHEBI:29748"/>
        <dbReference type="ChEBI" id="CHEBI:29780"/>
        <dbReference type="EC" id="5.4.4.2"/>
    </reaction>
</comment>
<feature type="domain" description="Chorismate-utilising enzyme C-terminal" evidence="6">
    <location>
        <begin position="202"/>
        <end position="447"/>
    </location>
</feature>
<dbReference type="PANTHER" id="PTHR42839:SF2">
    <property type="entry name" value="ISOCHORISMATE SYNTHASE ENTC"/>
    <property type="match status" value="1"/>
</dbReference>
<dbReference type="InterPro" id="IPR004561">
    <property type="entry name" value="IsoChor_synthase"/>
</dbReference>
<dbReference type="NCBIfam" id="TIGR00543">
    <property type="entry name" value="isochor_syn"/>
    <property type="match status" value="1"/>
</dbReference>
<dbReference type="STRING" id="93059.P9211_01951"/>
<dbReference type="HOGENOM" id="CLU_006493_8_4_3"/>
<dbReference type="RefSeq" id="WP_012194751.1">
    <property type="nucleotide sequence ID" value="NC_009976.1"/>
</dbReference>
<dbReference type="GO" id="GO:0008909">
    <property type="term" value="F:isochorismate synthase activity"/>
    <property type="evidence" value="ECO:0007669"/>
    <property type="project" value="UniProtKB-EC"/>
</dbReference>
<dbReference type="InterPro" id="IPR005801">
    <property type="entry name" value="ADC_synthase"/>
</dbReference>
<keyword evidence="4 7" id="KW-0413">Isomerase</keyword>
<dbReference type="PANTHER" id="PTHR42839">
    <property type="entry name" value="ISOCHORISMATE SYNTHASE ENTC"/>
    <property type="match status" value="1"/>
</dbReference>
<evidence type="ECO:0000313" key="7">
    <source>
        <dbReference type="EMBL" id="ABX08126.1"/>
    </source>
</evidence>
<accession>A9BD38</accession>
<dbReference type="EC" id="5.4.4.2" evidence="3"/>
<dbReference type="Proteomes" id="UP000000788">
    <property type="component" value="Chromosome"/>
</dbReference>
<dbReference type="Pfam" id="PF00425">
    <property type="entry name" value="Chorismate_bind"/>
    <property type="match status" value="1"/>
</dbReference>
<dbReference type="KEGG" id="pmj:P9211_01951"/>
<evidence type="ECO:0000259" key="6">
    <source>
        <dbReference type="Pfam" id="PF00425"/>
    </source>
</evidence>
<dbReference type="eggNOG" id="COG1169">
    <property type="taxonomic scope" value="Bacteria"/>
</dbReference>
<evidence type="ECO:0000256" key="4">
    <source>
        <dbReference type="ARBA" id="ARBA00023235"/>
    </source>
</evidence>
<protein>
    <recommendedName>
        <fullName evidence="3">isochorismate synthase</fullName>
        <ecNumber evidence="3">5.4.4.2</ecNumber>
    </recommendedName>
    <alternativeName>
        <fullName evidence="5">Isochorismate mutase</fullName>
    </alternativeName>
</protein>
<dbReference type="OrthoDB" id="9803598at2"/>
<organism evidence="7 8">
    <name type="scientific">Prochlorococcus marinus (strain MIT 9211)</name>
    <dbReference type="NCBI Taxonomy" id="93059"/>
    <lineage>
        <taxon>Bacteria</taxon>
        <taxon>Bacillati</taxon>
        <taxon>Cyanobacteriota</taxon>
        <taxon>Cyanophyceae</taxon>
        <taxon>Synechococcales</taxon>
        <taxon>Prochlorococcaceae</taxon>
        <taxon>Prochlorococcus</taxon>
    </lineage>
</organism>
<name>A9BD38_PROM4</name>
<evidence type="ECO:0000256" key="3">
    <source>
        <dbReference type="ARBA" id="ARBA00012824"/>
    </source>
</evidence>
<proteinExistence type="inferred from homology"/>
<dbReference type="AlphaFoldDB" id="A9BD38"/>
<gene>
    <name evidence="7" type="primary">menF</name>
    <name evidence="7" type="ordered locus">P9211_01951</name>
</gene>
<comment type="similarity">
    <text evidence="2">Belongs to the isochorismate synthase family.</text>
</comment>
<evidence type="ECO:0000256" key="5">
    <source>
        <dbReference type="ARBA" id="ARBA00041564"/>
    </source>
</evidence>
<evidence type="ECO:0000313" key="8">
    <source>
        <dbReference type="Proteomes" id="UP000000788"/>
    </source>
</evidence>
<sequence>MKCGPTFSEFLQASLRAWALRRIEDCVLSLALPLESVDPLTQLPVIADRHHFSFLWDSSPGLTLAAAGKCQNFELVGQRRFELAQRFSDETLNRLIDGTPEAPSHAKPRVLLAFTFFEQTTEIKIGTKNIPAVQAILPSWQLTRQTGQSWLRLNAVVAHEADVRDFVEQLWLMREKLVTSSKQVWLTSINMLGVSISQNWQNNYRLALAKGIDLVNSGELKKLVLAVKESIVLKEPLNPLVVLSNLRIRQQGSCRFLWKRASDESFFGASPERLLSCRNGLIRTDALAGTASKDDDGYDLLRSDKDLREHELVVSSIHNQMIQQGLEPYRSRSPRLAKHGHLVHLHTPITAMNKGLSPLQLADALHPTPAVAGLPRPKAFKWLRTLESFDRGNYAAPIGWIDNLGNAEFRVAIRCAYARGTSLELIAGAGLVKGSVVEKELQEVKLKLGVMADHVSSESLTKLVK</sequence>
<dbReference type="EMBL" id="CP000878">
    <property type="protein sequence ID" value="ABX08126.1"/>
    <property type="molecule type" value="Genomic_DNA"/>
</dbReference>
<dbReference type="InterPro" id="IPR015890">
    <property type="entry name" value="Chorismate_C"/>
</dbReference>
<reference evidence="7 8" key="1">
    <citation type="journal article" date="2007" name="PLoS Genet.">
        <title>Patterns and implications of gene gain and loss in the evolution of Prochlorococcus.</title>
        <authorList>
            <person name="Kettler G.C."/>
            <person name="Martiny A.C."/>
            <person name="Huang K."/>
            <person name="Zucker J."/>
            <person name="Coleman M.L."/>
            <person name="Rodrigue S."/>
            <person name="Chen F."/>
            <person name="Lapidus A."/>
            <person name="Ferriera S."/>
            <person name="Johnson J."/>
            <person name="Steglich C."/>
            <person name="Church G.M."/>
            <person name="Richardson P."/>
            <person name="Chisholm S.W."/>
        </authorList>
    </citation>
    <scope>NUCLEOTIDE SEQUENCE [LARGE SCALE GENOMIC DNA]</scope>
    <source>
        <strain evidence="8">MIT 9211</strain>
    </source>
</reference>